<proteinExistence type="predicted"/>
<feature type="transmembrane region" description="Helical" evidence="1">
    <location>
        <begin position="120"/>
        <end position="136"/>
    </location>
</feature>
<dbReference type="Proteomes" id="UP000183047">
    <property type="component" value="Unassembled WGS sequence"/>
</dbReference>
<dbReference type="RefSeq" id="WP_026666965.1">
    <property type="nucleotide sequence ID" value="NZ_FMUR01000005.1"/>
</dbReference>
<protein>
    <submittedName>
        <fullName evidence="2">Uncharacterized protein</fullName>
    </submittedName>
</protein>
<name>A0A1G5BVE3_9FIRM</name>
<gene>
    <name evidence="2" type="ORF">SAMN02910451_00829</name>
</gene>
<reference evidence="3" key="1">
    <citation type="submission" date="2016-10" db="EMBL/GenBank/DDBJ databases">
        <authorList>
            <person name="Varghese N."/>
            <person name="Submissions S."/>
        </authorList>
    </citation>
    <scope>NUCLEOTIDE SEQUENCE [LARGE SCALE GENOMIC DNA]</scope>
    <source>
        <strain evidence="3">XBD2006</strain>
    </source>
</reference>
<keyword evidence="1" id="KW-1133">Transmembrane helix</keyword>
<feature type="transmembrane region" description="Helical" evidence="1">
    <location>
        <begin position="50"/>
        <end position="68"/>
    </location>
</feature>
<feature type="transmembrane region" description="Helical" evidence="1">
    <location>
        <begin position="25"/>
        <end position="43"/>
    </location>
</feature>
<feature type="transmembrane region" description="Helical" evidence="1">
    <location>
        <begin position="80"/>
        <end position="100"/>
    </location>
</feature>
<feature type="transmembrane region" description="Helical" evidence="1">
    <location>
        <begin position="142"/>
        <end position="159"/>
    </location>
</feature>
<keyword evidence="1" id="KW-0472">Membrane</keyword>
<sequence length="180" mass="20221">MFTKEKLIFELPKVDYDLYFTKDSILFLAIIVSILFSICMCLWGHRCFKVIASILIATGLMAGGMIVLEPLVPSPTLKMFLLVLFVFIVMSLFLGLLSLIEKKRREKGEDKTGMKRIIRAIAPIVGAGVMFGVIYTGVYSDIIVDACIAAVFAVLGYIIQMCSKGEDIQFRTYDDIYYGR</sequence>
<dbReference type="EMBL" id="FMUR01000005">
    <property type="protein sequence ID" value="SCX94027.1"/>
    <property type="molecule type" value="Genomic_DNA"/>
</dbReference>
<evidence type="ECO:0000313" key="3">
    <source>
        <dbReference type="Proteomes" id="UP000183047"/>
    </source>
</evidence>
<dbReference type="OrthoDB" id="2005142at2"/>
<accession>A0A1G5BVE3</accession>
<evidence type="ECO:0000256" key="1">
    <source>
        <dbReference type="SAM" id="Phobius"/>
    </source>
</evidence>
<keyword evidence="1" id="KW-0812">Transmembrane</keyword>
<organism evidence="2 3">
    <name type="scientific">Butyrivibrio hungatei</name>
    <dbReference type="NCBI Taxonomy" id="185008"/>
    <lineage>
        <taxon>Bacteria</taxon>
        <taxon>Bacillati</taxon>
        <taxon>Bacillota</taxon>
        <taxon>Clostridia</taxon>
        <taxon>Lachnospirales</taxon>
        <taxon>Lachnospiraceae</taxon>
        <taxon>Butyrivibrio</taxon>
    </lineage>
</organism>
<evidence type="ECO:0000313" key="2">
    <source>
        <dbReference type="EMBL" id="SCX94027.1"/>
    </source>
</evidence>
<keyword evidence="3" id="KW-1185">Reference proteome</keyword>
<dbReference type="AlphaFoldDB" id="A0A1G5BVE3"/>